<protein>
    <submittedName>
        <fullName evidence="2">ABC transporter permease subunit</fullName>
    </submittedName>
</protein>
<dbReference type="AlphaFoldDB" id="A0ABD6D2P7"/>
<comment type="caution">
    <text evidence="2">The sequence shown here is derived from an EMBL/GenBank/DDBJ whole genome shotgun (WGS) entry which is preliminary data.</text>
</comment>
<accession>A0ABD6D2P7</accession>
<keyword evidence="1" id="KW-0472">Membrane</keyword>
<keyword evidence="1" id="KW-0812">Transmembrane</keyword>
<dbReference type="EMBL" id="JBHUDM010000001">
    <property type="protein sequence ID" value="MFD1640286.1"/>
    <property type="molecule type" value="Genomic_DNA"/>
</dbReference>
<dbReference type="GO" id="GO:0005886">
    <property type="term" value="C:plasma membrane"/>
    <property type="evidence" value="ECO:0007669"/>
    <property type="project" value="UniProtKB-SubCell"/>
</dbReference>
<name>A0ABD6D2P7_9EURY</name>
<keyword evidence="1" id="KW-1133">Transmembrane helix</keyword>
<evidence type="ECO:0000313" key="2">
    <source>
        <dbReference type="EMBL" id="MFD1640286.1"/>
    </source>
</evidence>
<keyword evidence="3" id="KW-1185">Reference proteome</keyword>
<evidence type="ECO:0000256" key="1">
    <source>
        <dbReference type="SAM" id="Phobius"/>
    </source>
</evidence>
<organism evidence="2 3">
    <name type="scientific">Halohasta litorea</name>
    <dbReference type="NCBI Taxonomy" id="869891"/>
    <lineage>
        <taxon>Archaea</taxon>
        <taxon>Methanobacteriati</taxon>
        <taxon>Methanobacteriota</taxon>
        <taxon>Stenosarchaea group</taxon>
        <taxon>Halobacteria</taxon>
        <taxon>Halobacteriales</taxon>
        <taxon>Haloferacaceae</taxon>
        <taxon>Halohasta</taxon>
    </lineage>
</organism>
<evidence type="ECO:0000313" key="3">
    <source>
        <dbReference type="Proteomes" id="UP001597052"/>
    </source>
</evidence>
<proteinExistence type="predicted"/>
<reference evidence="2 3" key="1">
    <citation type="journal article" date="2019" name="Int. J. Syst. Evol. Microbiol.">
        <title>The Global Catalogue of Microorganisms (GCM) 10K type strain sequencing project: providing services to taxonomists for standard genome sequencing and annotation.</title>
        <authorList>
            <consortium name="The Broad Institute Genomics Platform"/>
            <consortium name="The Broad Institute Genome Sequencing Center for Infectious Disease"/>
            <person name="Wu L."/>
            <person name="Ma J."/>
        </authorList>
    </citation>
    <scope>NUCLEOTIDE SEQUENCE [LARGE SCALE GENOMIC DNA]</scope>
    <source>
        <strain evidence="2 3">CGMCC 1.10593</strain>
    </source>
</reference>
<feature type="transmembrane region" description="Helical" evidence="1">
    <location>
        <begin position="180"/>
        <end position="204"/>
    </location>
</feature>
<gene>
    <name evidence="2" type="ORF">ACFSBW_00165</name>
</gene>
<feature type="transmembrane region" description="Helical" evidence="1">
    <location>
        <begin position="57"/>
        <end position="75"/>
    </location>
</feature>
<feature type="transmembrane region" description="Helical" evidence="1">
    <location>
        <begin position="149"/>
        <end position="173"/>
    </location>
</feature>
<feature type="transmembrane region" description="Helical" evidence="1">
    <location>
        <begin position="96"/>
        <end position="129"/>
    </location>
</feature>
<sequence>MTGARSQFRTLVARELQTVARTRIYALLAVGVAGLLFALTAGGGGAQTGYLPAVVDLLLPLELLVPLVAIAVGYRSVVDDLERGELAVLETYNVPAWVYVAAIYVGRAAVLSAVLLSGLLVSGLVIAVAAGPDTTVFATHSGVDSPILWGRFIVLTLLFGLAMEALVVLLSVVARSVRAAIVLATGGVLLAAAGGDALIVLGLADGWLTESNLLSALAVAPNSAYRGLVFETVIGVASAGEGGSAAPLWSLFGLVGWLVGSLLAATLLLSRRHL</sequence>
<dbReference type="Proteomes" id="UP001597052">
    <property type="component" value="Unassembled WGS sequence"/>
</dbReference>
<feature type="transmembrane region" description="Helical" evidence="1">
    <location>
        <begin position="248"/>
        <end position="269"/>
    </location>
</feature>
<dbReference type="Pfam" id="PF12679">
    <property type="entry name" value="ABC2_membrane_2"/>
    <property type="match status" value="1"/>
</dbReference>
<dbReference type="RefSeq" id="WP_256397292.1">
    <property type="nucleotide sequence ID" value="NZ_JANHDJ010000007.1"/>
</dbReference>
<feature type="transmembrane region" description="Helical" evidence="1">
    <location>
        <begin position="24"/>
        <end position="45"/>
    </location>
</feature>